<feature type="compositionally biased region" description="Basic and acidic residues" evidence="2">
    <location>
        <begin position="46"/>
        <end position="57"/>
    </location>
</feature>
<dbReference type="InterPro" id="IPR006665">
    <property type="entry name" value="OmpA-like"/>
</dbReference>
<dbReference type="PROSITE" id="PS51123">
    <property type="entry name" value="OMPA_2"/>
    <property type="match status" value="1"/>
</dbReference>
<keyword evidence="3" id="KW-0732">Signal</keyword>
<proteinExistence type="predicted"/>
<dbReference type="OrthoDB" id="7030052at2"/>
<dbReference type="PANTHER" id="PTHR30329:SF20">
    <property type="entry name" value="EXPORTED PROTEIN"/>
    <property type="match status" value="1"/>
</dbReference>
<sequence length="242" mass="25880">MSLFKPAALFLCVALAGCAGKSDPAATSLKEGGAQQGKAEQAAQIDKLKTAPAEKESSWWSFGGKDKEKDKAAQTKTANKAESAKVSQAWLDDYEKRLRSAMAGSKFEVERRGDVLVVVAPVDPSFNPDRPHMLLPVTLGPLSRLAKLVAAEPQMAVLVVGHADSRGDAVLNRKLSLERAQAMASIFRMSGLKGDRMLLRGVGSDKPRATNDSVAGRASNRRVEVLVTVRDGLSALVAQNER</sequence>
<dbReference type="Proteomes" id="UP000242930">
    <property type="component" value="Unassembled WGS sequence"/>
</dbReference>
<feature type="region of interest" description="Disordered" evidence="2">
    <location>
        <begin position="23"/>
        <end position="80"/>
    </location>
</feature>
<evidence type="ECO:0000256" key="1">
    <source>
        <dbReference type="PROSITE-ProRule" id="PRU00473"/>
    </source>
</evidence>
<evidence type="ECO:0000313" key="5">
    <source>
        <dbReference type="EMBL" id="SEI89340.1"/>
    </source>
</evidence>
<dbReference type="CDD" id="cd07185">
    <property type="entry name" value="OmpA_C-like"/>
    <property type="match status" value="1"/>
</dbReference>
<dbReference type="InterPro" id="IPR036737">
    <property type="entry name" value="OmpA-like_sf"/>
</dbReference>
<feature type="signal peptide" evidence="3">
    <location>
        <begin position="1"/>
        <end position="21"/>
    </location>
</feature>
<reference evidence="6" key="1">
    <citation type="submission" date="2016-10" db="EMBL/GenBank/DDBJ databases">
        <authorList>
            <person name="Varghese N."/>
            <person name="Submissions S."/>
        </authorList>
    </citation>
    <scope>NUCLEOTIDE SEQUENCE [LARGE SCALE GENOMIC DNA]</scope>
    <source>
        <strain evidence="6">LMG 25967</strain>
    </source>
</reference>
<dbReference type="Pfam" id="PF00691">
    <property type="entry name" value="OmpA"/>
    <property type="match status" value="1"/>
</dbReference>
<keyword evidence="1" id="KW-0472">Membrane</keyword>
<dbReference type="PROSITE" id="PS51257">
    <property type="entry name" value="PROKAR_LIPOPROTEIN"/>
    <property type="match status" value="1"/>
</dbReference>
<dbReference type="SUPFAM" id="SSF103088">
    <property type="entry name" value="OmpA-like"/>
    <property type="match status" value="1"/>
</dbReference>
<evidence type="ECO:0000256" key="3">
    <source>
        <dbReference type="SAM" id="SignalP"/>
    </source>
</evidence>
<dbReference type="EMBL" id="FNZE01000003">
    <property type="protein sequence ID" value="SEI89340.1"/>
    <property type="molecule type" value="Genomic_DNA"/>
</dbReference>
<organism evidence="5 6">
    <name type="scientific">Pseudomonas linyingensis</name>
    <dbReference type="NCBI Taxonomy" id="915471"/>
    <lineage>
        <taxon>Bacteria</taxon>
        <taxon>Pseudomonadati</taxon>
        <taxon>Pseudomonadota</taxon>
        <taxon>Gammaproteobacteria</taxon>
        <taxon>Pseudomonadales</taxon>
        <taxon>Pseudomonadaceae</taxon>
        <taxon>Pseudomonas</taxon>
    </lineage>
</organism>
<gene>
    <name evidence="5" type="ORF">SAMN05216201_10320</name>
</gene>
<name>A0A1H6UM88_9PSED</name>
<evidence type="ECO:0000256" key="2">
    <source>
        <dbReference type="SAM" id="MobiDB-lite"/>
    </source>
</evidence>
<evidence type="ECO:0000313" key="6">
    <source>
        <dbReference type="Proteomes" id="UP000242930"/>
    </source>
</evidence>
<feature type="compositionally biased region" description="Basic and acidic residues" evidence="2">
    <location>
        <begin position="64"/>
        <end position="73"/>
    </location>
</feature>
<dbReference type="InterPro" id="IPR050330">
    <property type="entry name" value="Bact_OuterMem_StrucFunc"/>
</dbReference>
<dbReference type="Gene3D" id="3.30.1330.60">
    <property type="entry name" value="OmpA-like domain"/>
    <property type="match status" value="1"/>
</dbReference>
<feature type="chain" id="PRO_5017232901" evidence="3">
    <location>
        <begin position="22"/>
        <end position="242"/>
    </location>
</feature>
<protein>
    <submittedName>
        <fullName evidence="5">Outer membrane protein OmpA</fullName>
    </submittedName>
</protein>
<keyword evidence="6" id="KW-1185">Reference proteome</keyword>
<feature type="compositionally biased region" description="Low complexity" evidence="2">
    <location>
        <begin position="30"/>
        <end position="44"/>
    </location>
</feature>
<dbReference type="RefSeq" id="WP_090307433.1">
    <property type="nucleotide sequence ID" value="NZ_FNZE01000003.1"/>
</dbReference>
<dbReference type="STRING" id="915471.SAMN05216201_10320"/>
<dbReference type="AlphaFoldDB" id="A0A1H6UM88"/>
<dbReference type="GO" id="GO:0016020">
    <property type="term" value="C:membrane"/>
    <property type="evidence" value="ECO:0007669"/>
    <property type="project" value="UniProtKB-UniRule"/>
</dbReference>
<dbReference type="PANTHER" id="PTHR30329">
    <property type="entry name" value="STATOR ELEMENT OF FLAGELLAR MOTOR COMPLEX"/>
    <property type="match status" value="1"/>
</dbReference>
<feature type="domain" description="OmpA-like" evidence="4">
    <location>
        <begin position="113"/>
        <end position="231"/>
    </location>
</feature>
<accession>A0A1H6UM88</accession>
<evidence type="ECO:0000259" key="4">
    <source>
        <dbReference type="PROSITE" id="PS51123"/>
    </source>
</evidence>